<gene>
    <name evidence="1" type="ORF">FHG71_18060</name>
</gene>
<name>A0A5C4NBL8_9RHOB</name>
<keyword evidence="2" id="KW-1185">Reference proteome</keyword>
<dbReference type="EMBL" id="VDFV01000040">
    <property type="protein sequence ID" value="TNC65029.1"/>
    <property type="molecule type" value="Genomic_DNA"/>
</dbReference>
<dbReference type="RefSeq" id="WP_139083098.1">
    <property type="nucleotide sequence ID" value="NZ_VDFV01000040.1"/>
</dbReference>
<dbReference type="Proteomes" id="UP000305709">
    <property type="component" value="Unassembled WGS sequence"/>
</dbReference>
<protein>
    <submittedName>
        <fullName evidence="1">Uncharacterized protein</fullName>
    </submittedName>
</protein>
<accession>A0A5C4NBL8</accession>
<dbReference type="AlphaFoldDB" id="A0A5C4NBL8"/>
<comment type="caution">
    <text evidence="1">The sequence shown here is derived from an EMBL/GenBank/DDBJ whole genome shotgun (WGS) entry which is preliminary data.</text>
</comment>
<evidence type="ECO:0000313" key="2">
    <source>
        <dbReference type="Proteomes" id="UP000305709"/>
    </source>
</evidence>
<proteinExistence type="predicted"/>
<organism evidence="1 2">
    <name type="scientific">Rubellimicrobium roseum</name>
    <dbReference type="NCBI Taxonomy" id="687525"/>
    <lineage>
        <taxon>Bacteria</taxon>
        <taxon>Pseudomonadati</taxon>
        <taxon>Pseudomonadota</taxon>
        <taxon>Alphaproteobacteria</taxon>
        <taxon>Rhodobacterales</taxon>
        <taxon>Roseobacteraceae</taxon>
        <taxon>Rubellimicrobium</taxon>
    </lineage>
</organism>
<sequence>MARKEGAASLRSPGLRATFGWGAALLVSLAIVWPLSGQGSGVEETLRRLDGEVHAPRDLGGGLTLLRANAAGRVWNQAVGSARPIVQPSDSEFRALLRERCDDRIFHRLVEAGATVMEHHYGPDGMPVFSLRLTEGICGQVRMG</sequence>
<reference evidence="1 2" key="1">
    <citation type="submission" date="2019-06" db="EMBL/GenBank/DDBJ databases">
        <authorList>
            <person name="Jiang L."/>
        </authorList>
    </citation>
    <scope>NUCLEOTIDE SEQUENCE [LARGE SCALE GENOMIC DNA]</scope>
    <source>
        <strain evidence="1 2">YIM 48858</strain>
    </source>
</reference>
<evidence type="ECO:0000313" key="1">
    <source>
        <dbReference type="EMBL" id="TNC65029.1"/>
    </source>
</evidence>